<dbReference type="GO" id="GO:0070782">
    <property type="term" value="P:phosphatidylserine exposure on apoptotic cell surface"/>
    <property type="evidence" value="ECO:0007669"/>
    <property type="project" value="TreeGrafter"/>
</dbReference>
<evidence type="ECO:0000256" key="1">
    <source>
        <dbReference type="ARBA" id="ARBA00004651"/>
    </source>
</evidence>
<keyword evidence="4 7" id="KW-0812">Transmembrane</keyword>
<evidence type="ECO:0000256" key="5">
    <source>
        <dbReference type="ARBA" id="ARBA00022989"/>
    </source>
</evidence>
<reference evidence="8 9" key="1">
    <citation type="submission" date="2013-05" db="EMBL/GenBank/DDBJ databases">
        <title>Draft genome of the parasitic nematode Anyclostoma ceylanicum.</title>
        <authorList>
            <person name="Mitreva M."/>
        </authorList>
    </citation>
    <scope>NUCLEOTIDE SEQUENCE [LARGE SCALE GENOMIC DNA]</scope>
</reference>
<evidence type="ECO:0000256" key="2">
    <source>
        <dbReference type="ARBA" id="ARBA00008789"/>
    </source>
</evidence>
<feature type="transmembrane region" description="Helical" evidence="7">
    <location>
        <begin position="79"/>
        <end position="105"/>
    </location>
</feature>
<protein>
    <recommendedName>
        <fullName evidence="7">XK-related protein</fullName>
    </recommendedName>
</protein>
<evidence type="ECO:0000256" key="4">
    <source>
        <dbReference type="ARBA" id="ARBA00022692"/>
    </source>
</evidence>
<evidence type="ECO:0000313" key="8">
    <source>
        <dbReference type="EMBL" id="EPB76763.1"/>
    </source>
</evidence>
<proteinExistence type="inferred from homology"/>
<dbReference type="GO" id="GO:0005886">
    <property type="term" value="C:plasma membrane"/>
    <property type="evidence" value="ECO:0007669"/>
    <property type="project" value="UniProtKB-SubCell"/>
</dbReference>
<name>A0A0D6LZZ2_9BILA</name>
<dbReference type="PANTHER" id="PTHR16024:SF6">
    <property type="entry name" value="XK-RELATED PROTEIN"/>
    <property type="match status" value="1"/>
</dbReference>
<evidence type="ECO:0000313" key="9">
    <source>
        <dbReference type="Proteomes" id="UP000054495"/>
    </source>
</evidence>
<evidence type="ECO:0000256" key="6">
    <source>
        <dbReference type="ARBA" id="ARBA00023136"/>
    </source>
</evidence>
<feature type="transmembrane region" description="Helical" evidence="7">
    <location>
        <begin position="349"/>
        <end position="370"/>
    </location>
</feature>
<dbReference type="InterPro" id="IPR050895">
    <property type="entry name" value="XK-related_scramblase"/>
</dbReference>
<evidence type="ECO:0000256" key="7">
    <source>
        <dbReference type="RuleBase" id="RU910716"/>
    </source>
</evidence>
<keyword evidence="9" id="KW-1185">Reference proteome</keyword>
<keyword evidence="6 7" id="KW-0472">Membrane</keyword>
<dbReference type="Proteomes" id="UP000054495">
    <property type="component" value="Unassembled WGS sequence"/>
</dbReference>
<keyword evidence="5 7" id="KW-1133">Transmembrane helix</keyword>
<keyword evidence="3" id="KW-1003">Cell membrane</keyword>
<dbReference type="AlphaFoldDB" id="A0A0D6LZZ2"/>
<gene>
    <name evidence="8" type="ORF">ANCCEY_04115</name>
</gene>
<accession>A0A0D6LZZ2</accession>
<dbReference type="EMBL" id="KE124854">
    <property type="protein sequence ID" value="EPB76763.1"/>
    <property type="molecule type" value="Genomic_DNA"/>
</dbReference>
<organism evidence="8 9">
    <name type="scientific">Ancylostoma ceylanicum</name>
    <dbReference type="NCBI Taxonomy" id="53326"/>
    <lineage>
        <taxon>Eukaryota</taxon>
        <taxon>Metazoa</taxon>
        <taxon>Ecdysozoa</taxon>
        <taxon>Nematoda</taxon>
        <taxon>Chromadorea</taxon>
        <taxon>Rhabditida</taxon>
        <taxon>Rhabditina</taxon>
        <taxon>Rhabditomorpha</taxon>
        <taxon>Strongyloidea</taxon>
        <taxon>Ancylostomatidae</taxon>
        <taxon>Ancylostomatinae</taxon>
        <taxon>Ancylostoma</taxon>
    </lineage>
</organism>
<dbReference type="Pfam" id="PF09815">
    <property type="entry name" value="XK-related"/>
    <property type="match status" value="1"/>
</dbReference>
<comment type="subcellular location">
    <subcellularLocation>
        <location evidence="1">Cell membrane</location>
        <topology evidence="1">Multi-pass membrane protein</topology>
    </subcellularLocation>
    <subcellularLocation>
        <location evidence="7">Membrane</location>
        <topology evidence="7">Multi-pass membrane protein</topology>
    </subcellularLocation>
</comment>
<dbReference type="GO" id="GO:1902742">
    <property type="term" value="P:apoptotic process involved in development"/>
    <property type="evidence" value="ECO:0007669"/>
    <property type="project" value="TreeGrafter"/>
</dbReference>
<comment type="similarity">
    <text evidence="2 7">Belongs to the XK family.</text>
</comment>
<evidence type="ECO:0000256" key="3">
    <source>
        <dbReference type="ARBA" id="ARBA00022475"/>
    </source>
</evidence>
<dbReference type="GO" id="GO:0043652">
    <property type="term" value="P:engulfment of apoptotic cell"/>
    <property type="evidence" value="ECO:0007669"/>
    <property type="project" value="TreeGrafter"/>
</dbReference>
<feature type="transmembrane region" description="Helical" evidence="7">
    <location>
        <begin position="318"/>
        <end position="337"/>
    </location>
</feature>
<feature type="transmembrane region" description="Helical" evidence="7">
    <location>
        <begin position="191"/>
        <end position="212"/>
    </location>
</feature>
<dbReference type="PANTHER" id="PTHR16024">
    <property type="entry name" value="XK-RELATED PROTEIN"/>
    <property type="match status" value="1"/>
</dbReference>
<sequence>MRTFACITIPPLPTTSYASYLHMNFYYWLRYDVGMFEKHNAKLIYLTENGYASDQEDGGVAGEQLDRIPRHLFVRRFDLFCFCFAMVTYCFDIISDVITAAFHYYDDRIGPLWWYYKALVHGIHFRMESDPIKRRKHFCRMIEAERDATLLRFFEGFLESAPQLIIQGNILSEYLWWHFNEANSIFELPRWVYVQLISMALSLLSVCWSISIQHRSLRMVRPDKVNMHPHESVLQLIWRFSTVASRFIVIVLSVSSYEFKVVPPLVLHFLVSMAHIKALQALNIPSRGLEEGLTLINAAIHTFTPFNMADGPTRWRYAAAYTVEAIEAILFFTFWMRDNSIQFPYKKEAAVLSGVLFVIGISVMITYYSCFHPNRRRHFRIPAEDDENSPTS</sequence>
<dbReference type="InterPro" id="IPR018629">
    <property type="entry name" value="XK-rel"/>
</dbReference>